<accession>A0ABN7B8I6</accession>
<evidence type="ECO:0000313" key="3">
    <source>
        <dbReference type="Proteomes" id="UP001307889"/>
    </source>
</evidence>
<organism evidence="2 3">
    <name type="scientific">Nesidiocoris tenuis</name>
    <dbReference type="NCBI Taxonomy" id="355587"/>
    <lineage>
        <taxon>Eukaryota</taxon>
        <taxon>Metazoa</taxon>
        <taxon>Ecdysozoa</taxon>
        <taxon>Arthropoda</taxon>
        <taxon>Hexapoda</taxon>
        <taxon>Insecta</taxon>
        <taxon>Pterygota</taxon>
        <taxon>Neoptera</taxon>
        <taxon>Paraneoptera</taxon>
        <taxon>Hemiptera</taxon>
        <taxon>Heteroptera</taxon>
        <taxon>Panheteroptera</taxon>
        <taxon>Cimicomorpha</taxon>
        <taxon>Miridae</taxon>
        <taxon>Dicyphina</taxon>
        <taxon>Nesidiocoris</taxon>
    </lineage>
</organism>
<reference evidence="2 3" key="1">
    <citation type="submission" date="2023-09" db="EMBL/GenBank/DDBJ databases">
        <title>Nesidiocoris tenuis whole genome shotgun sequence.</title>
        <authorList>
            <person name="Shibata T."/>
            <person name="Shimoda M."/>
            <person name="Kobayashi T."/>
            <person name="Uehara T."/>
        </authorList>
    </citation>
    <scope>NUCLEOTIDE SEQUENCE [LARGE SCALE GENOMIC DNA]</scope>
    <source>
        <strain evidence="2 3">Japan</strain>
    </source>
</reference>
<dbReference type="Gene3D" id="3.30.60.30">
    <property type="match status" value="1"/>
</dbReference>
<name>A0ABN7B8I6_9HEMI</name>
<dbReference type="InterPro" id="IPR002350">
    <property type="entry name" value="Kazal_dom"/>
</dbReference>
<protein>
    <recommendedName>
        <fullName evidence="1">Kazal-like domain-containing protein</fullName>
    </recommendedName>
</protein>
<keyword evidence="3" id="KW-1185">Reference proteome</keyword>
<proteinExistence type="predicted"/>
<dbReference type="Proteomes" id="UP001307889">
    <property type="component" value="Chromosome 12"/>
</dbReference>
<feature type="domain" description="Kazal-like" evidence="1">
    <location>
        <begin position="1"/>
        <end position="57"/>
    </location>
</feature>
<sequence length="67" mass="7672">MPSISSSCPVTGPPVCATIKRQYYPFLNKCYFTEAVKKQQKFGGHRIVFKAEGSCHDYIKQKTKRNE</sequence>
<evidence type="ECO:0000259" key="1">
    <source>
        <dbReference type="PROSITE" id="PS51465"/>
    </source>
</evidence>
<dbReference type="EMBL" id="AP028920">
    <property type="protein sequence ID" value="BET00693.1"/>
    <property type="molecule type" value="Genomic_DNA"/>
</dbReference>
<evidence type="ECO:0000313" key="2">
    <source>
        <dbReference type="EMBL" id="BET00693.1"/>
    </source>
</evidence>
<dbReference type="PROSITE" id="PS51465">
    <property type="entry name" value="KAZAL_2"/>
    <property type="match status" value="1"/>
</dbReference>
<gene>
    <name evidence="2" type="ORF">NTJ_13509</name>
</gene>